<dbReference type="CDD" id="cd17753">
    <property type="entry name" value="MCM2"/>
    <property type="match status" value="1"/>
</dbReference>
<evidence type="ECO:0000256" key="1">
    <source>
        <dbReference type="ARBA" id="ARBA00001971"/>
    </source>
</evidence>
<keyword evidence="24" id="KW-0492">Microsome</keyword>
<dbReference type="PRINTS" id="PR01658">
    <property type="entry name" value="MCMPROTEIN2"/>
</dbReference>
<dbReference type="InterPro" id="IPR012340">
    <property type="entry name" value="NA-bd_OB-fold"/>
</dbReference>
<dbReference type="Pfam" id="PF12619">
    <property type="entry name" value="MCM2_N"/>
    <property type="match status" value="1"/>
</dbReference>
<keyword evidence="30 35" id="KW-0472">Membrane</keyword>
<dbReference type="InterPro" id="IPR017871">
    <property type="entry name" value="ABC_transporter-like_CS"/>
</dbReference>
<feature type="transmembrane region" description="Helical" evidence="35">
    <location>
        <begin position="1954"/>
        <end position="1981"/>
    </location>
</feature>
<evidence type="ECO:0000256" key="26">
    <source>
        <dbReference type="ARBA" id="ARBA00023002"/>
    </source>
</evidence>
<evidence type="ECO:0000256" key="27">
    <source>
        <dbReference type="ARBA" id="ARBA00023004"/>
    </source>
</evidence>
<dbReference type="Pfam" id="PF17855">
    <property type="entry name" value="MCM_lid"/>
    <property type="match status" value="1"/>
</dbReference>
<dbReference type="Pfam" id="PF23669">
    <property type="entry name" value="WHD_MCM2"/>
    <property type="match status" value="1"/>
</dbReference>
<evidence type="ECO:0000256" key="20">
    <source>
        <dbReference type="ARBA" id="ARBA00022806"/>
    </source>
</evidence>
<dbReference type="Gene3D" id="3.30.1640.10">
    <property type="entry name" value="mini-chromosome maintenance (MCM) complex, chain A, domain 1"/>
    <property type="match status" value="1"/>
</dbReference>
<keyword evidence="15" id="KW-0479">Metal-binding</keyword>
<keyword evidence="21" id="KW-0256">Endoplasmic reticulum</keyword>
<evidence type="ECO:0000256" key="4">
    <source>
        <dbReference type="ARBA" id="ARBA00004141"/>
    </source>
</evidence>
<feature type="domain" description="ABC transporter" evidence="37">
    <location>
        <begin position="2171"/>
        <end position="2401"/>
    </location>
</feature>
<dbReference type="PROSITE" id="PS00086">
    <property type="entry name" value="CYTOCHROME_P450"/>
    <property type="match status" value="3"/>
</dbReference>
<proteinExistence type="inferred from homology"/>
<dbReference type="GO" id="GO:0003678">
    <property type="term" value="F:DNA helicase activity"/>
    <property type="evidence" value="ECO:0007669"/>
    <property type="project" value="UniProtKB-EC"/>
</dbReference>
<dbReference type="FunFam" id="3.40.50.300:FF:000298">
    <property type="entry name" value="ATP-binding cassette sub-family A member 12"/>
    <property type="match status" value="1"/>
</dbReference>
<comment type="subcellular location">
    <subcellularLocation>
        <location evidence="6">Endoplasmic reticulum membrane</location>
        <topology evidence="6">Peripheral membrane protein</topology>
    </subcellularLocation>
    <subcellularLocation>
        <location evidence="4">Membrane</location>
        <topology evidence="4">Multi-pass membrane protein</topology>
    </subcellularLocation>
    <subcellularLocation>
        <location evidence="5">Microsome membrane</location>
        <topology evidence="5">Peripheral membrane protein</topology>
    </subcellularLocation>
    <subcellularLocation>
        <location evidence="3">Nucleus</location>
    </subcellularLocation>
</comment>
<dbReference type="SMART" id="SM00382">
    <property type="entry name" value="AAA"/>
    <property type="match status" value="3"/>
</dbReference>
<dbReference type="Pfam" id="PF14551">
    <property type="entry name" value="MCM_N"/>
    <property type="match status" value="1"/>
</dbReference>
<dbReference type="Gene3D" id="3.40.50.300">
    <property type="entry name" value="P-loop containing nucleotide triphosphate hydrolases"/>
    <property type="match status" value="3"/>
</dbReference>
<dbReference type="Pfam" id="PF00067">
    <property type="entry name" value="p450"/>
    <property type="match status" value="3"/>
</dbReference>
<dbReference type="FunFam" id="2.20.28.10:FF:000002">
    <property type="entry name" value="DNA helicase"/>
    <property type="match status" value="1"/>
</dbReference>
<evidence type="ECO:0000256" key="18">
    <source>
        <dbReference type="ARBA" id="ARBA00022771"/>
    </source>
</evidence>
<dbReference type="InterPro" id="IPR050196">
    <property type="entry name" value="Cytochrome_P450_Monoox"/>
</dbReference>
<reference evidence="38 39" key="1">
    <citation type="submission" date="2015-04" db="EMBL/GenBank/DDBJ databases">
        <authorList>
            <person name="Syromyatnikov M.Y."/>
            <person name="Popov V.N."/>
        </authorList>
    </citation>
    <scope>NUCLEOTIDE SEQUENCE [LARGE SCALE GENOMIC DNA]</scope>
</reference>
<feature type="transmembrane region" description="Helical" evidence="35">
    <location>
        <begin position="1993"/>
        <end position="2015"/>
    </location>
</feature>
<dbReference type="InterPro" id="IPR003439">
    <property type="entry name" value="ABC_transporter-like_ATP-bd"/>
</dbReference>
<organism evidence="38 39">
    <name type="scientific">Clunio marinus</name>
    <dbReference type="NCBI Taxonomy" id="568069"/>
    <lineage>
        <taxon>Eukaryota</taxon>
        <taxon>Metazoa</taxon>
        <taxon>Ecdysozoa</taxon>
        <taxon>Arthropoda</taxon>
        <taxon>Hexapoda</taxon>
        <taxon>Insecta</taxon>
        <taxon>Pterygota</taxon>
        <taxon>Neoptera</taxon>
        <taxon>Endopterygota</taxon>
        <taxon>Diptera</taxon>
        <taxon>Nematocera</taxon>
        <taxon>Chironomoidea</taxon>
        <taxon>Chironomidae</taxon>
        <taxon>Clunio</taxon>
    </lineage>
</organism>
<dbReference type="SUPFAM" id="SSF48264">
    <property type="entry name" value="Cytochrome P450"/>
    <property type="match status" value="3"/>
</dbReference>
<dbReference type="STRING" id="568069.A0A1J1HHU6"/>
<dbReference type="InterPro" id="IPR027925">
    <property type="entry name" value="MCM_N"/>
</dbReference>
<dbReference type="InterPro" id="IPR017972">
    <property type="entry name" value="Cyt_P450_CS"/>
</dbReference>
<dbReference type="InterPro" id="IPR056264">
    <property type="entry name" value="R2_ABCA1-4-like"/>
</dbReference>
<comment type="function">
    <text evidence="2">May be involved in the metabolism of insect hormones and in the breakdown of synthetic insecticides.</text>
</comment>
<dbReference type="Pfam" id="PF12698">
    <property type="entry name" value="ABC2_membrane_3"/>
    <property type="match status" value="2"/>
</dbReference>
<dbReference type="EMBL" id="CVRI01000004">
    <property type="protein sequence ID" value="CRK87607.1"/>
    <property type="molecule type" value="Genomic_DNA"/>
</dbReference>
<evidence type="ECO:0000313" key="38">
    <source>
        <dbReference type="EMBL" id="CRK87607.1"/>
    </source>
</evidence>
<feature type="transmembrane region" description="Helical" evidence="35">
    <location>
        <begin position="1911"/>
        <end position="1934"/>
    </location>
</feature>
<dbReference type="PROSITE" id="PS00847">
    <property type="entry name" value="MCM_1"/>
    <property type="match status" value="1"/>
</dbReference>
<dbReference type="InterPro" id="IPR031327">
    <property type="entry name" value="MCM"/>
</dbReference>
<comment type="similarity">
    <text evidence="8">Belongs to the cytochrome P450 family.</text>
</comment>
<keyword evidence="26" id="KW-0560">Oxidoreductase</keyword>
<evidence type="ECO:0000256" key="13">
    <source>
        <dbReference type="ARBA" id="ARBA00022692"/>
    </source>
</evidence>
<dbReference type="Proteomes" id="UP000183832">
    <property type="component" value="Unassembled WGS sequence"/>
</dbReference>
<evidence type="ECO:0000313" key="39">
    <source>
        <dbReference type="Proteomes" id="UP000183832"/>
    </source>
</evidence>
<evidence type="ECO:0000256" key="5">
    <source>
        <dbReference type="ARBA" id="ARBA00004174"/>
    </source>
</evidence>
<dbReference type="PROSITE" id="PS50893">
    <property type="entry name" value="ABC_TRANSPORTER_2"/>
    <property type="match status" value="2"/>
</dbReference>
<keyword evidence="11" id="KW-0813">Transport</keyword>
<keyword evidence="18" id="KW-0863">Zinc-finger</keyword>
<dbReference type="GO" id="GO:0016887">
    <property type="term" value="F:ATP hydrolysis activity"/>
    <property type="evidence" value="ECO:0007669"/>
    <property type="project" value="InterPro"/>
</dbReference>
<feature type="transmembrane region" description="Helical" evidence="35">
    <location>
        <begin position="2099"/>
        <end position="2116"/>
    </location>
</feature>
<evidence type="ECO:0000256" key="8">
    <source>
        <dbReference type="ARBA" id="ARBA00010617"/>
    </source>
</evidence>
<dbReference type="FunFam" id="3.40.50.300:FF:000327">
    <property type="entry name" value="ATP-binding cassette sub-family A member 3"/>
    <property type="match status" value="1"/>
</dbReference>
<accession>A0A1J1HHU6</accession>
<comment type="similarity">
    <text evidence="7">Belongs to the MCM family.</text>
</comment>
<dbReference type="GO" id="GO:0140359">
    <property type="term" value="F:ABC-type transporter activity"/>
    <property type="evidence" value="ECO:0007669"/>
    <property type="project" value="InterPro"/>
</dbReference>
<keyword evidence="39" id="KW-1185">Reference proteome</keyword>
<dbReference type="GO" id="GO:0005634">
    <property type="term" value="C:nucleus"/>
    <property type="evidence" value="ECO:0007669"/>
    <property type="project" value="UniProtKB-SubCell"/>
</dbReference>
<keyword evidence="23" id="KW-0067">ATP-binding</keyword>
<dbReference type="InterPro" id="IPR033762">
    <property type="entry name" value="MCM_OB"/>
</dbReference>
<feature type="compositionally biased region" description="Acidic residues" evidence="34">
    <location>
        <begin position="42"/>
        <end position="65"/>
    </location>
</feature>
<dbReference type="EC" id="3.6.4.12" evidence="9"/>
<dbReference type="Gene3D" id="2.20.28.10">
    <property type="match status" value="1"/>
</dbReference>
<keyword evidence="16" id="KW-0677">Repeat</keyword>
<dbReference type="PROSITE" id="PS50051">
    <property type="entry name" value="MCM_2"/>
    <property type="match status" value="1"/>
</dbReference>
<feature type="transmembrane region" description="Helical" evidence="35">
    <location>
        <begin position="1154"/>
        <end position="1178"/>
    </location>
</feature>
<keyword evidence="13 35" id="KW-0812">Transmembrane</keyword>
<keyword evidence="22" id="KW-0862">Zinc</keyword>
<evidence type="ECO:0000256" key="29">
    <source>
        <dbReference type="ARBA" id="ARBA00023125"/>
    </source>
</evidence>
<evidence type="ECO:0000256" key="25">
    <source>
        <dbReference type="ARBA" id="ARBA00022989"/>
    </source>
</evidence>
<evidence type="ECO:0000256" key="34">
    <source>
        <dbReference type="SAM" id="MobiDB-lite"/>
    </source>
</evidence>
<evidence type="ECO:0000256" key="9">
    <source>
        <dbReference type="ARBA" id="ARBA00012551"/>
    </source>
</evidence>
<dbReference type="InterPro" id="IPR008045">
    <property type="entry name" value="MCM2"/>
</dbReference>
<evidence type="ECO:0000256" key="7">
    <source>
        <dbReference type="ARBA" id="ARBA00008010"/>
    </source>
</evidence>
<evidence type="ECO:0000256" key="23">
    <source>
        <dbReference type="ARBA" id="ARBA00022840"/>
    </source>
</evidence>
<dbReference type="InterPro" id="IPR018525">
    <property type="entry name" value="MCM_CS"/>
</dbReference>
<dbReference type="InterPro" id="IPR003593">
    <property type="entry name" value="AAA+_ATPase"/>
</dbReference>
<dbReference type="PANTHER" id="PTHR24291:SF187">
    <property type="entry name" value="CYTOCHROME P450 4AE1-RELATED"/>
    <property type="match status" value="1"/>
</dbReference>
<feature type="transmembrane region" description="Helical" evidence="35">
    <location>
        <begin position="1743"/>
        <end position="1762"/>
    </location>
</feature>
<keyword evidence="14" id="KW-0235">DNA replication</keyword>
<dbReference type="Gene3D" id="1.10.630.10">
    <property type="entry name" value="Cytochrome P450"/>
    <property type="match status" value="3"/>
</dbReference>
<dbReference type="InterPro" id="IPR027417">
    <property type="entry name" value="P-loop_NTPase"/>
</dbReference>
<keyword evidence="27" id="KW-0408">Iron</keyword>
<keyword evidence="32" id="KW-0131">Cell cycle</keyword>
<feature type="compositionally biased region" description="Polar residues" evidence="34">
    <location>
        <begin position="20"/>
        <end position="30"/>
    </location>
</feature>
<dbReference type="GO" id="GO:0005789">
    <property type="term" value="C:endoplasmic reticulum membrane"/>
    <property type="evidence" value="ECO:0007669"/>
    <property type="project" value="UniProtKB-SubCell"/>
</dbReference>
<evidence type="ECO:0000256" key="11">
    <source>
        <dbReference type="ARBA" id="ARBA00022448"/>
    </source>
</evidence>
<keyword evidence="29" id="KW-0238">DNA-binding</keyword>
<feature type="transmembrane region" description="Helical" evidence="35">
    <location>
        <begin position="2027"/>
        <end position="2046"/>
    </location>
</feature>
<keyword evidence="25 35" id="KW-1133">Transmembrane helix</keyword>
<feature type="transmembrane region" description="Helical" evidence="35">
    <location>
        <begin position="1220"/>
        <end position="1239"/>
    </location>
</feature>
<evidence type="ECO:0000256" key="21">
    <source>
        <dbReference type="ARBA" id="ARBA00022824"/>
    </source>
</evidence>
<dbReference type="PRINTS" id="PR01657">
    <property type="entry name" value="MCMFAMILY"/>
</dbReference>
<dbReference type="GO" id="GO:0016705">
    <property type="term" value="F:oxidoreductase activity, acting on paired donors, with incorporation or reduction of molecular oxygen"/>
    <property type="evidence" value="ECO:0007669"/>
    <property type="project" value="InterPro"/>
</dbReference>
<feature type="domain" description="ABC transporter" evidence="37">
    <location>
        <begin position="1376"/>
        <end position="1606"/>
    </location>
</feature>
<keyword evidence="12" id="KW-0349">Heme</keyword>
<feature type="compositionally biased region" description="Basic and acidic residues" evidence="34">
    <location>
        <begin position="1"/>
        <end position="10"/>
    </location>
</feature>
<feature type="transmembrane region" description="Helical" evidence="35">
    <location>
        <begin position="1291"/>
        <end position="1309"/>
    </location>
</feature>
<dbReference type="GO" id="GO:0008270">
    <property type="term" value="F:zinc ion binding"/>
    <property type="evidence" value="ECO:0007669"/>
    <property type="project" value="UniProtKB-KW"/>
</dbReference>
<evidence type="ECO:0000256" key="35">
    <source>
        <dbReference type="SAM" id="Phobius"/>
    </source>
</evidence>
<dbReference type="Pfam" id="PF17207">
    <property type="entry name" value="MCM_OB"/>
    <property type="match status" value="1"/>
</dbReference>
<evidence type="ECO:0000259" key="37">
    <source>
        <dbReference type="PROSITE" id="PS50893"/>
    </source>
</evidence>
<evidence type="ECO:0000256" key="19">
    <source>
        <dbReference type="ARBA" id="ARBA00022801"/>
    </source>
</evidence>
<dbReference type="CDD" id="cd03263">
    <property type="entry name" value="ABC_subfamily_A"/>
    <property type="match status" value="2"/>
</dbReference>
<dbReference type="GO" id="GO:0004497">
    <property type="term" value="F:monooxygenase activity"/>
    <property type="evidence" value="ECO:0007669"/>
    <property type="project" value="UniProtKB-KW"/>
</dbReference>
<dbReference type="Pfam" id="PF00493">
    <property type="entry name" value="MCM"/>
    <property type="match status" value="1"/>
</dbReference>
<dbReference type="GO" id="GO:0006270">
    <property type="term" value="P:DNA replication initiation"/>
    <property type="evidence" value="ECO:0007669"/>
    <property type="project" value="InterPro"/>
</dbReference>
<feature type="region of interest" description="Disordered" evidence="34">
    <location>
        <begin position="1"/>
        <end position="78"/>
    </location>
</feature>
<feature type="transmembrane region" description="Helical" evidence="35">
    <location>
        <begin position="1098"/>
        <end position="1120"/>
    </location>
</feature>
<feature type="transmembrane region" description="Helical" evidence="35">
    <location>
        <begin position="2058"/>
        <end position="2078"/>
    </location>
</feature>
<evidence type="ECO:0000256" key="17">
    <source>
        <dbReference type="ARBA" id="ARBA00022741"/>
    </source>
</evidence>
<dbReference type="GO" id="GO:0003677">
    <property type="term" value="F:DNA binding"/>
    <property type="evidence" value="ECO:0007669"/>
    <property type="project" value="UniProtKB-KW"/>
</dbReference>
<evidence type="ECO:0000256" key="16">
    <source>
        <dbReference type="ARBA" id="ARBA00022737"/>
    </source>
</evidence>
<protein>
    <recommendedName>
        <fullName evidence="10">DNA replication licensing factor MCM2</fullName>
        <ecNumber evidence="9">3.6.4.12</ecNumber>
    </recommendedName>
    <alternativeName>
        <fullName evidence="33">DNA replication licensing factor mcm2</fullName>
    </alternativeName>
</protein>
<evidence type="ECO:0000256" key="30">
    <source>
        <dbReference type="ARBA" id="ARBA00023136"/>
    </source>
</evidence>
<dbReference type="CDD" id="cd20628">
    <property type="entry name" value="CYP4"/>
    <property type="match status" value="3"/>
</dbReference>
<dbReference type="InterPro" id="IPR001128">
    <property type="entry name" value="Cyt_P450"/>
</dbReference>
<dbReference type="InterPro" id="IPR059098">
    <property type="entry name" value="WHD_MCM2"/>
</dbReference>
<evidence type="ECO:0000256" key="15">
    <source>
        <dbReference type="ARBA" id="ARBA00022723"/>
    </source>
</evidence>
<name>A0A1J1HHU6_9DIPT</name>
<evidence type="ECO:0000256" key="22">
    <source>
        <dbReference type="ARBA" id="ARBA00022833"/>
    </source>
</evidence>
<dbReference type="FunFam" id="1.10.630.10:FF:000035">
    <property type="entry name" value="CYtochrome P450 family"/>
    <property type="match status" value="2"/>
</dbReference>
<evidence type="ECO:0000256" key="10">
    <source>
        <dbReference type="ARBA" id="ARBA00018925"/>
    </source>
</evidence>
<keyword evidence="31" id="KW-0539">Nucleus</keyword>
<dbReference type="InterPro" id="IPR013525">
    <property type="entry name" value="ABC2_TM"/>
</dbReference>
<evidence type="ECO:0000256" key="6">
    <source>
        <dbReference type="ARBA" id="ARBA00004406"/>
    </source>
</evidence>
<evidence type="ECO:0000256" key="3">
    <source>
        <dbReference type="ARBA" id="ARBA00004123"/>
    </source>
</evidence>
<dbReference type="GO" id="GO:0005524">
    <property type="term" value="F:ATP binding"/>
    <property type="evidence" value="ECO:0007669"/>
    <property type="project" value="UniProtKB-KW"/>
</dbReference>
<dbReference type="InterPro" id="IPR001208">
    <property type="entry name" value="MCM_dom"/>
</dbReference>
<dbReference type="InterPro" id="IPR036396">
    <property type="entry name" value="Cyt_P450_sf"/>
</dbReference>
<feature type="transmembrane region" description="Helical" evidence="35">
    <location>
        <begin position="1251"/>
        <end position="1271"/>
    </location>
</feature>
<gene>
    <name evidence="38" type="ORF">CLUMA_CG001403</name>
</gene>
<evidence type="ECO:0000256" key="33">
    <source>
        <dbReference type="ARBA" id="ARBA00074927"/>
    </source>
</evidence>
<evidence type="ECO:0000256" key="2">
    <source>
        <dbReference type="ARBA" id="ARBA00003690"/>
    </source>
</evidence>
<dbReference type="FunFam" id="3.40.50.300:FF:000138">
    <property type="entry name" value="DNA helicase"/>
    <property type="match status" value="1"/>
</dbReference>
<dbReference type="GO" id="GO:0042555">
    <property type="term" value="C:MCM complex"/>
    <property type="evidence" value="ECO:0007669"/>
    <property type="project" value="InterPro"/>
</dbReference>
<dbReference type="SMART" id="SM00350">
    <property type="entry name" value="MCM"/>
    <property type="match status" value="1"/>
</dbReference>
<feature type="transmembrane region" description="Helical" evidence="35">
    <location>
        <begin position="1190"/>
        <end position="1214"/>
    </location>
</feature>
<dbReference type="Pfam" id="PF00005">
    <property type="entry name" value="ABC_tran"/>
    <property type="match status" value="2"/>
</dbReference>
<keyword evidence="20" id="KW-0347">Helicase</keyword>
<evidence type="ECO:0000256" key="14">
    <source>
        <dbReference type="ARBA" id="ARBA00022705"/>
    </source>
</evidence>
<dbReference type="Pfam" id="PF23321">
    <property type="entry name" value="R1_ABCA1"/>
    <property type="match status" value="1"/>
</dbReference>
<feature type="domain" description="MCM C-terminal AAA(+) ATPase" evidence="36">
    <location>
        <begin position="465"/>
        <end position="671"/>
    </location>
</feature>
<dbReference type="GO" id="GO:0020037">
    <property type="term" value="F:heme binding"/>
    <property type="evidence" value="ECO:0007669"/>
    <property type="project" value="InterPro"/>
</dbReference>
<keyword evidence="17" id="KW-0547">Nucleotide-binding</keyword>
<dbReference type="SUPFAM" id="SSF52540">
    <property type="entry name" value="P-loop containing nucleoside triphosphate hydrolases"/>
    <property type="match status" value="3"/>
</dbReference>
<dbReference type="PANTHER" id="PTHR24291">
    <property type="entry name" value="CYTOCHROME P450 FAMILY 4"/>
    <property type="match status" value="1"/>
</dbReference>
<comment type="cofactor">
    <cofactor evidence="1">
        <name>heme</name>
        <dbReference type="ChEBI" id="CHEBI:30413"/>
    </cofactor>
</comment>
<evidence type="ECO:0000256" key="28">
    <source>
        <dbReference type="ARBA" id="ARBA00023033"/>
    </source>
</evidence>
<dbReference type="Gene3D" id="2.40.50.140">
    <property type="entry name" value="Nucleic acid-binding proteins"/>
    <property type="match status" value="1"/>
</dbReference>
<dbReference type="InterPro" id="IPR041562">
    <property type="entry name" value="MCM_lid"/>
</dbReference>
<dbReference type="OrthoDB" id="844at2759"/>
<keyword evidence="28" id="KW-0503">Monooxygenase</keyword>
<evidence type="ECO:0000256" key="31">
    <source>
        <dbReference type="ARBA" id="ARBA00023242"/>
    </source>
</evidence>
<dbReference type="SUPFAM" id="SSF50249">
    <property type="entry name" value="Nucleic acid-binding proteins"/>
    <property type="match status" value="1"/>
</dbReference>
<evidence type="ECO:0000256" key="32">
    <source>
        <dbReference type="ARBA" id="ARBA00023306"/>
    </source>
</evidence>
<dbReference type="PROSITE" id="PS00211">
    <property type="entry name" value="ABC_TRANSPORTER_1"/>
    <property type="match status" value="1"/>
</dbReference>
<dbReference type="GO" id="GO:0005506">
    <property type="term" value="F:iron ion binding"/>
    <property type="evidence" value="ECO:0007669"/>
    <property type="project" value="InterPro"/>
</dbReference>
<evidence type="ECO:0000259" key="36">
    <source>
        <dbReference type="PROSITE" id="PS50051"/>
    </source>
</evidence>
<sequence length="3880" mass="443371">MSQRNTHNDDNIDSPAPSTPYDSNSIISPRSNREASPVGDFEPFENEAEILGEIETADEESDGEDLFGGNMERDYLPNQRLDRYDPNMLDDEDNFSDISQSERLAAEREMNQRDRAAGIDREGRDELFYDKSDDEGDDFNRKRRHAEKAIEGVEEDMEMVESIENLEDTKGHTIKEWVSLLGPRTEISNRFKNFLRTYVDDKGHYVYNDRIRRMCEQNKSSFTVIFTELVHHQHILAYFLPEAPHQMLEIFDKVAKEMVLSIFPTYERVTTEIHVRIAELPLIEELRTFRKLHLNQLVRTMGVVSAMTGVLPQLSVVKYDCVKCGYIIGPFVQNQNAEVKPGSCPECQSGGPFSINMEQTLYRNYQKITLQESPGRIPAGRIPRSKDCILLSDLCDQCKPGDEIEVTGIYTNNYDGSLNTDNGFPVFATVIIANHILVKDSKQVVSSLTDEDIATIQRLSKEPDVAKRIFNSMAPSIYGHDFIKQSLALSLFGGESKNPGEKHKLRGDINILVCGDAGMAKSQFLKYVEKIAPRAVFTTGQGASAVGLTAYVRRNPISKEWTLEAGALVLADQGICLIDEFDKMNDQDRTSIHEAMEQQSISISKAGIITSLQARCAVIAASNPIGGRYDPSMTFSENVNLSEPILSRFDILCVVKDEYDPMLDKRLAEFVVASHIRHHPSNLKDGENVISDINELELPQDLLKKYIVYSKENVRPKLSNMDQDKIAQMYSQLRQESLATGSLPITVRHIESVIRMSEAHARMHLRDTVQDVDVNLAIRMMLESFISAQKFSVMKKMQVTFQKYLLFQKDSSELLFFILRQLTLDQLSYMRIKHGAKATHVEVLEKDLLERAKQINIHNIGKNRQIIIKIKMFPEKLKLLCWKNFTLQKRHPIAGILEILFPILVVLLLSYARDNVDVKNIKEKRYDEFQPTKYSGCENTKHPFSVTNIKPTIGVSPNGNPALINLVKSMIGKRLPIETFENASKLQEYLKNDNNSLYGIEFEDKLSEFEELPKHLKYAIRLPEEHSNWNTDQLYRMAFDKTQEDAQSDAPQWPPYDSSCFLKLQNDLERAFIKSFSNASLELPITALKRFPYPSFSYDGFVLIAASFFPLLIVFCLMLSSKNIIKNITVERESQIKETMKIMGLSSGLHWLGWFIKSLVMMEISFIFMLILMCTSVISERPIFAESNPILIWIFFNIYATSVITFCFLISVIFKKSSTATNVGTILFFATLIPFTQLAEFFHTFNYFFKILYCFAVNSGMAQGIQMLLIAEGENAGLHFGNLFSRSIMESLSFGELLVIMIIGAFIQLEITLYIEKVFPGDIGIPEPWYFPFIPCISYLKNKMGYDTLNNDLLLGQHRISGGDYEEEPTNLKVGIKTQDLSKTFDNKVAVNKLNLNMYEDQITVLLGHNGAGKTTTISMLTGMFPPTSGTAFINGKDIHSEIDEARKSLGICPQHNILFDELTVKEHLEFFIRLKGVKGKEVVNEEIQRYINLLDLKDKCDAQSQTLSGGMKRKLSIGIALCGGSKIVLCDEPSSGMDPASRRSLWDFLIAEKKGKTILLTTHNMDEADILGDRIAIMAEGKLRTVGSSFFLKKRFGTGYKLTCVKKTDCDINSILRVLREYADDVFVESDSQSEVVFIISEKYLPAFEHIFKKLEDNSDELGISSFGCNLSTLEEVFLKLGTDSYHDESHAIDQTDTSNLGSATMLYDNSMSSQKIQGFQSILYQFQAMFLKKFHYQRRNYKSALIMLLISIWLTIVFMSSPNISILSAPPLDITFESYDKTITVIEHDNTKSSKNYLDIFQNEIFQGKDQIKLLENNFEDFILKKTNESLYEMRRNYLIGMTITETKFTAWFNNHPYHSLPLVLNTVNRGMLKRFAGKEFDISLTNKPYVWVDNSNYNIPDFEEDSNIISIFVLCFFLLTNWPTIFIGFYIKERESRSKLLQYISGTNRFVFWASAFIFDFLLFIIICCGLIGGIALYQRPNFSTANELSSYFLIFTVYGISMIPFLFFFSYLFKKYSTGESMVAFIAMIFAALYGCSLLLIFAKKEYYKFLGKFLYWFGLLFGPFSLVDIFKKIALMLNLPGGFDNVFTFKETGIGWNLVMMIIGGVLFMTICLLKDHMLIEWFIYKYIKFLKKPPPLDRENLDADVKCEIEMIENMTNQEIANTNLALKGLSKYYGSHLAVNQLNLTVGASECFGLLGINGAGKTSTFKMMTGDEIISQGDVFILGYSMKNQMWKAHQFIGYCPQFDGLLMDLTVRETLKIFALIRGIPRYHIPSIICDYSLELGFNSHLDKKVKELSGGNKRKLSTALALIGDPTLIFLDEPTTGIDPGARRQLWNIINKIRDLGRSVVITSHSMEECEALCTKLAIMVNGEFKCLGSTQHLKNKFSKGLILTVKYGREDDEAMEVIKGRIVEAFPSAQLKEQYLDFMTFYAAETDLKWSEVFATMANIKNDVGLADYALSQTSLEQVFLFFTKSSQKIQSEPNSPTKIPSPKKHPLVHNSLELYGKSLKEVFEWLENTKSTLGSVYHLTFHPFDYCDIIIVSDVKIVEDFLSSQKILKKASFYDFMNSWLGDGLLISSGKKWFQRRKIITPAFHFQILERFVETMDEQGKVLIEVLNKFNGEDINIYPFINLYALDVICESAMGCKINAQQKKDCEYVTAVKEVFDPVFKIPFLYQLTNLYKKEKKSLKILHSFTDGVIKARREELLNKNENENSGEGFGIKRKMALLDLLLQSAVDGKPLTNADIREEVDTFMFEGHDTTTSGISFCLYNIAKYPEVQKRILEEINSEAIDDDEVLSLQILNRLQYLELVIKESLRLYPSVPYFSRKLTEDHTVGAHTFPKGCSVTISPYLMGRDEKLFPDPLKFSPERFSVETTVEKVNPFAYIPFSAGPRNCIGQKFAMYELKSSICKVVKNFELTIPKGKEELNIFTDLVLKTTDGITLNIRKLVLIALSVAFAVWYQFKYGHRNKLFAKIPSPKKHPIFHSSLELYGKSLKELFDWLENMKSRLGPVYHISFHLFDDGHIMMADAEMAEDILSSHKFLTKVGIYDLMRPWLGDGLLLSSGKKWFQRRKIMTPAFHFRILEKFVEVMDEQGKVLIEVLNKFNGEDINIYPFINLYALDVICESAMGCKINAQKEDCEYVTAVKEFFDPIKQIPFFYQFMDLYKKEKKSLKILHSFTDGVIKARREELLNKNENENSGEGFGIKRKMALLDLLLQSAVDGKPLTNADIREEVDTFMFEGHDTTTSGISFCLYNIAKYPEVQKKILEEINSEAIDDDEVLSLQILNRLQYLELVIKESLRLYPSVPLISRKLPEDCTVGGYTFPKDASVIISPYLMGRDEKLFPDPMRFAPERFNVETTVEKLNPFAYVPFSAGPRNCIGQKFAILGNVFQNSGKNLKMILIILVILIVSFIGWYQLKYGRRNELLAKIPSPKKHPIFHNTLEFYDKSHKEIFEWLENARMTLGHVYHITSDPFSNGDIIVSDVKIAENILSSQKILKKANDYDLMRSWLGDGLLISSGKKWFQRRKIITPAFHFQILERFVETMDEQGKVLIEVLNKFNGEDINIYPFINLYALDVICESAMGCKINAQQKKDCEYVTAVKEISENIFQRMFDITSKIPFLCRFTDLYQKEKKSLKILHIFTDGVIKARREELLNKNENENSGEGFGIKRKMALLDLLLQSAVDGKPLTNADIREEVDTFMFEGHDTTTTIDDDEVLSLQILNRLQYLELVIKESLRLYPSVPYFSRKLTEDHTVGGYTFPKGCSVIISPYLMGRDEKLFPYPLKFSPERFSVETTVEKVNPFAYVPFSAGPRNCIGQKFAMYELKSSICKVVKNFELTIPKGKEELKIFGDLVLKTTDGITLNIRKRAS</sequence>
<evidence type="ECO:0000256" key="12">
    <source>
        <dbReference type="ARBA" id="ARBA00022617"/>
    </source>
</evidence>
<evidence type="ECO:0000256" key="24">
    <source>
        <dbReference type="ARBA" id="ARBA00022848"/>
    </source>
</evidence>
<keyword evidence="19" id="KW-0378">Hydrolase</keyword>